<evidence type="ECO:0000313" key="3">
    <source>
        <dbReference type="Proteomes" id="UP000654108"/>
    </source>
</evidence>
<evidence type="ECO:0000256" key="1">
    <source>
        <dbReference type="SAM" id="MobiDB-lite"/>
    </source>
</evidence>
<feature type="compositionally biased region" description="Low complexity" evidence="1">
    <location>
        <begin position="91"/>
        <end position="112"/>
    </location>
</feature>
<gene>
    <name evidence="2" type="ORF">IC608_01450</name>
</gene>
<organism evidence="2 3">
    <name type="scientific">Devosia oryzisoli</name>
    <dbReference type="NCBI Taxonomy" id="2774138"/>
    <lineage>
        <taxon>Bacteria</taxon>
        <taxon>Pseudomonadati</taxon>
        <taxon>Pseudomonadota</taxon>
        <taxon>Alphaproteobacteria</taxon>
        <taxon>Hyphomicrobiales</taxon>
        <taxon>Devosiaceae</taxon>
        <taxon>Devosia</taxon>
    </lineage>
</organism>
<comment type="caution">
    <text evidence="2">The sequence shown here is derived from an EMBL/GenBank/DDBJ whole genome shotgun (WGS) entry which is preliminary data.</text>
</comment>
<reference evidence="2" key="1">
    <citation type="submission" date="2020-09" db="EMBL/GenBank/DDBJ databases">
        <title>Genome seq and assembly of Devosia sp.</title>
        <authorList>
            <person name="Chhetri G."/>
        </authorList>
    </citation>
    <scope>NUCLEOTIDE SEQUENCE</scope>
    <source>
        <strain evidence="2">PTR5</strain>
    </source>
</reference>
<dbReference type="RefSeq" id="WP_191772256.1">
    <property type="nucleotide sequence ID" value="NZ_JACYFU010000001.1"/>
</dbReference>
<dbReference type="Proteomes" id="UP000654108">
    <property type="component" value="Unassembled WGS sequence"/>
</dbReference>
<feature type="region of interest" description="Disordered" evidence="1">
    <location>
        <begin position="84"/>
        <end position="125"/>
    </location>
</feature>
<sequence length="153" mass="16165">MQFFPSPLRLQRFAVPPVLMSSKRSTSEKIRGYKMRVKSALTSIALVAGLSFSGPAFAAMINGVEIPEDEMAAVQQRCDELVTADNTESLTADSSTTADDNSASSADNNNDSSADDAVVETAPDVNEAVDATTKIDLETITLQACTDAGLVTK</sequence>
<keyword evidence="3" id="KW-1185">Reference proteome</keyword>
<dbReference type="AlphaFoldDB" id="A0A927IRU1"/>
<evidence type="ECO:0000313" key="2">
    <source>
        <dbReference type="EMBL" id="MBD8064142.1"/>
    </source>
</evidence>
<dbReference type="EMBL" id="JACYFU010000001">
    <property type="protein sequence ID" value="MBD8064142.1"/>
    <property type="molecule type" value="Genomic_DNA"/>
</dbReference>
<protein>
    <submittedName>
        <fullName evidence="2">Uncharacterized protein</fullName>
    </submittedName>
</protein>
<accession>A0A927IRU1</accession>
<proteinExistence type="predicted"/>
<name>A0A927IRU1_9HYPH</name>